<organism evidence="2">
    <name type="scientific">marine sediment metagenome</name>
    <dbReference type="NCBI Taxonomy" id="412755"/>
    <lineage>
        <taxon>unclassified sequences</taxon>
        <taxon>metagenomes</taxon>
        <taxon>ecological metagenomes</taxon>
    </lineage>
</organism>
<feature type="region of interest" description="Disordered" evidence="1">
    <location>
        <begin position="77"/>
        <end position="152"/>
    </location>
</feature>
<proteinExistence type="predicted"/>
<evidence type="ECO:0000313" key="2">
    <source>
        <dbReference type="EMBL" id="KKM88651.1"/>
    </source>
</evidence>
<reference evidence="2" key="1">
    <citation type="journal article" date="2015" name="Nature">
        <title>Complex archaea that bridge the gap between prokaryotes and eukaryotes.</title>
        <authorList>
            <person name="Spang A."/>
            <person name="Saw J.H."/>
            <person name="Jorgensen S.L."/>
            <person name="Zaremba-Niedzwiedzka K."/>
            <person name="Martijn J."/>
            <person name="Lind A.E."/>
            <person name="van Eijk R."/>
            <person name="Schleper C."/>
            <person name="Guy L."/>
            <person name="Ettema T.J."/>
        </authorList>
    </citation>
    <scope>NUCLEOTIDE SEQUENCE</scope>
</reference>
<dbReference type="AlphaFoldDB" id="A0A0F9LN68"/>
<sequence length="283" mass="32526">MDFDESEYKRGEGEEHDSKDTSDSKIKKTKSETKMEKMEATKTDLTAQQNKDNYWHTTVETKLDGSSLMMETRISKLMEATGMSREEASKEVKKRMKKAGSENTNTEDMTEDAQKKKAEAYDGDDKEEGEEVETKDKKADKKDEKKTEKKDTLEVSKERFDFLESYFKENKDKEDTYAARLDALESDIKIYQKQEAAKLDTELEDRILKLAKDFLIPEEEVVKKLDGKEGKEGLKYVQDLADILGMASVKPVEAKSDGTKDMTDYLAEMEVNAQKVRDSLRHI</sequence>
<dbReference type="EMBL" id="LAZR01006930">
    <property type="protein sequence ID" value="KKM88651.1"/>
    <property type="molecule type" value="Genomic_DNA"/>
</dbReference>
<protein>
    <submittedName>
        <fullName evidence="2">Uncharacterized protein</fullName>
    </submittedName>
</protein>
<feature type="compositionally biased region" description="Acidic residues" evidence="1">
    <location>
        <begin position="121"/>
        <end position="131"/>
    </location>
</feature>
<feature type="compositionally biased region" description="Basic and acidic residues" evidence="1">
    <location>
        <begin position="132"/>
        <end position="152"/>
    </location>
</feature>
<feature type="region of interest" description="Disordered" evidence="1">
    <location>
        <begin position="1"/>
        <end position="51"/>
    </location>
</feature>
<name>A0A0F9LN68_9ZZZZ</name>
<accession>A0A0F9LN68</accession>
<evidence type="ECO:0000256" key="1">
    <source>
        <dbReference type="SAM" id="MobiDB-lite"/>
    </source>
</evidence>
<feature type="compositionally biased region" description="Basic and acidic residues" evidence="1">
    <location>
        <begin position="1"/>
        <end position="42"/>
    </location>
</feature>
<comment type="caution">
    <text evidence="2">The sequence shown here is derived from an EMBL/GenBank/DDBJ whole genome shotgun (WGS) entry which is preliminary data.</text>
</comment>
<gene>
    <name evidence="2" type="ORF">LCGC14_1256630</name>
</gene>